<evidence type="ECO:0000256" key="3">
    <source>
        <dbReference type="ARBA" id="ARBA00022989"/>
    </source>
</evidence>
<dbReference type="AlphaFoldDB" id="A0A1J9P9H1"/>
<gene>
    <name evidence="6" type="ORF">AJ78_06732</name>
</gene>
<dbReference type="SUPFAM" id="SSF161084">
    <property type="entry name" value="MAPEG domain-like"/>
    <property type="match status" value="1"/>
</dbReference>
<comment type="caution">
    <text evidence="6">The sequence shown here is derived from an EMBL/GenBank/DDBJ whole genome shotgun (WGS) entry which is preliminary data.</text>
</comment>
<evidence type="ECO:0000313" key="7">
    <source>
        <dbReference type="Proteomes" id="UP000182235"/>
    </source>
</evidence>
<organism evidence="6 7">
    <name type="scientific">Emergomyces pasteurianus Ep9510</name>
    <dbReference type="NCBI Taxonomy" id="1447872"/>
    <lineage>
        <taxon>Eukaryota</taxon>
        <taxon>Fungi</taxon>
        <taxon>Dikarya</taxon>
        <taxon>Ascomycota</taxon>
        <taxon>Pezizomycotina</taxon>
        <taxon>Eurotiomycetes</taxon>
        <taxon>Eurotiomycetidae</taxon>
        <taxon>Onygenales</taxon>
        <taxon>Ajellomycetaceae</taxon>
        <taxon>Emergomyces</taxon>
    </lineage>
</organism>
<dbReference type="GO" id="GO:0016020">
    <property type="term" value="C:membrane"/>
    <property type="evidence" value="ECO:0007669"/>
    <property type="project" value="UniProtKB-SubCell"/>
</dbReference>
<evidence type="ECO:0000256" key="1">
    <source>
        <dbReference type="ARBA" id="ARBA00004370"/>
    </source>
</evidence>
<keyword evidence="7" id="KW-1185">Reference proteome</keyword>
<evidence type="ECO:0000256" key="5">
    <source>
        <dbReference type="SAM" id="Phobius"/>
    </source>
</evidence>
<evidence type="ECO:0000256" key="2">
    <source>
        <dbReference type="ARBA" id="ARBA00022692"/>
    </source>
</evidence>
<keyword evidence="4 5" id="KW-0472">Membrane</keyword>
<dbReference type="InterPro" id="IPR023352">
    <property type="entry name" value="MAPEG-like_dom_sf"/>
</dbReference>
<dbReference type="STRING" id="1447872.A0A1J9P9H1"/>
<dbReference type="Gene3D" id="1.20.120.550">
    <property type="entry name" value="Membrane associated eicosanoid/glutathione metabolism-like domain"/>
    <property type="match status" value="1"/>
</dbReference>
<feature type="transmembrane region" description="Helical" evidence="5">
    <location>
        <begin position="12"/>
        <end position="29"/>
    </location>
</feature>
<evidence type="ECO:0000313" key="6">
    <source>
        <dbReference type="EMBL" id="OJD12718.1"/>
    </source>
</evidence>
<reference evidence="6 7" key="1">
    <citation type="submission" date="2015-07" db="EMBL/GenBank/DDBJ databases">
        <title>Emmonsia species relationships and genome sequence.</title>
        <authorList>
            <consortium name="The Broad Institute Genomics Platform"/>
            <person name="Cuomo C.A."/>
            <person name="Munoz J.F."/>
            <person name="Imamovic A."/>
            <person name="Priest M.E."/>
            <person name="Young S."/>
            <person name="Clay O.K."/>
            <person name="McEwen J.G."/>
        </authorList>
    </citation>
    <scope>NUCLEOTIDE SEQUENCE [LARGE SCALE GENOMIC DNA]</scope>
    <source>
        <strain evidence="6 7">UAMH 9510</strain>
    </source>
</reference>
<keyword evidence="2 5" id="KW-0812">Transmembrane</keyword>
<proteinExistence type="predicted"/>
<keyword evidence="3 5" id="KW-1133">Transmembrane helix</keyword>
<evidence type="ECO:0000256" key="4">
    <source>
        <dbReference type="ARBA" id="ARBA00023136"/>
    </source>
</evidence>
<dbReference type="OrthoDB" id="4456959at2759"/>
<accession>A0A1J9P9H1</accession>
<dbReference type="Proteomes" id="UP000182235">
    <property type="component" value="Unassembled WGS sequence"/>
</dbReference>
<dbReference type="Pfam" id="PF01124">
    <property type="entry name" value="MAPEG"/>
    <property type="match status" value="1"/>
</dbReference>
<dbReference type="VEuPathDB" id="FungiDB:AJ78_06732"/>
<name>A0A1J9P9H1_9EURO</name>
<dbReference type="InterPro" id="IPR001129">
    <property type="entry name" value="Membr-assoc_MAPEG"/>
</dbReference>
<dbReference type="EMBL" id="LGRN01000372">
    <property type="protein sequence ID" value="OJD12718.1"/>
    <property type="molecule type" value="Genomic_DNA"/>
</dbReference>
<protein>
    <submittedName>
        <fullName evidence="6">Uncharacterized protein</fullName>
    </submittedName>
</protein>
<comment type="subcellular location">
    <subcellularLocation>
        <location evidence="1">Membrane</location>
    </subcellularLocation>
</comment>
<sequence>MSAITEPGVLGPVVALNLWTFVVEGWMYAKRIPAIAKYKIPLDPSIPNDQAAAKYPPHVRWVADNYNHLMEQPTQFYAVALAISLLHERKGSKADVVLAWTYVGLRVIHSLVQISKNKIMTRFMVFLTSSGVLLGLTAKAARLVF</sequence>